<reference evidence="1" key="1">
    <citation type="submission" date="2021-06" db="EMBL/GenBank/DDBJ databases">
        <authorList>
            <person name="Kallberg Y."/>
            <person name="Tangrot J."/>
            <person name="Rosling A."/>
        </authorList>
    </citation>
    <scope>NUCLEOTIDE SEQUENCE</scope>
    <source>
        <strain evidence="1">87-6 pot B 2015</strain>
    </source>
</reference>
<dbReference type="Proteomes" id="UP000789375">
    <property type="component" value="Unassembled WGS sequence"/>
</dbReference>
<protein>
    <submittedName>
        <fullName evidence="1">8307_t:CDS:1</fullName>
    </submittedName>
</protein>
<dbReference type="AlphaFoldDB" id="A0A9N9CNA2"/>
<accession>A0A9N9CNA2</accession>
<keyword evidence="2" id="KW-1185">Reference proteome</keyword>
<evidence type="ECO:0000313" key="2">
    <source>
        <dbReference type="Proteomes" id="UP000789375"/>
    </source>
</evidence>
<dbReference type="EMBL" id="CAJVPP010002630">
    <property type="protein sequence ID" value="CAG8606328.1"/>
    <property type="molecule type" value="Genomic_DNA"/>
</dbReference>
<proteinExistence type="predicted"/>
<evidence type="ECO:0000313" key="1">
    <source>
        <dbReference type="EMBL" id="CAG8606328.1"/>
    </source>
</evidence>
<sequence>MVIGNSNCDYSNVIDKDDENYGGLNDECVIFASYNSNEDKDKMDVEN</sequence>
<name>A0A9N9CNA2_FUNMO</name>
<organism evidence="1 2">
    <name type="scientific">Funneliformis mosseae</name>
    <name type="common">Endomycorrhizal fungus</name>
    <name type="synonym">Glomus mosseae</name>
    <dbReference type="NCBI Taxonomy" id="27381"/>
    <lineage>
        <taxon>Eukaryota</taxon>
        <taxon>Fungi</taxon>
        <taxon>Fungi incertae sedis</taxon>
        <taxon>Mucoromycota</taxon>
        <taxon>Glomeromycotina</taxon>
        <taxon>Glomeromycetes</taxon>
        <taxon>Glomerales</taxon>
        <taxon>Glomeraceae</taxon>
        <taxon>Funneliformis</taxon>
    </lineage>
</organism>
<gene>
    <name evidence="1" type="ORF">FMOSSE_LOCUS9221</name>
</gene>
<comment type="caution">
    <text evidence="1">The sequence shown here is derived from an EMBL/GenBank/DDBJ whole genome shotgun (WGS) entry which is preliminary data.</text>
</comment>